<dbReference type="PANTHER" id="PTHR12354:SF1">
    <property type="entry name" value="INTERFERON-RELATED DEVELOPMENTAL REGULATOR 1"/>
    <property type="match status" value="1"/>
</dbReference>
<dbReference type="SUPFAM" id="SSF48371">
    <property type="entry name" value="ARM repeat"/>
    <property type="match status" value="1"/>
</dbReference>
<evidence type="ECO:0000259" key="3">
    <source>
        <dbReference type="Pfam" id="PF04836"/>
    </source>
</evidence>
<keyword evidence="6" id="KW-1185">Reference proteome</keyword>
<protein>
    <submittedName>
        <fullName evidence="5">Interferon-related developmental regulator</fullName>
    </submittedName>
</protein>
<feature type="compositionally biased region" description="Polar residues" evidence="2">
    <location>
        <begin position="452"/>
        <end position="462"/>
    </location>
</feature>
<proteinExistence type="inferred from homology"/>
<feature type="region of interest" description="Disordered" evidence="2">
    <location>
        <begin position="1"/>
        <end position="55"/>
    </location>
</feature>
<dbReference type="InterPro" id="IPR007701">
    <property type="entry name" value="Interferon-rel_develop_reg_N"/>
</dbReference>
<dbReference type="InterPro" id="IPR016024">
    <property type="entry name" value="ARM-type_fold"/>
</dbReference>
<dbReference type="InParanoid" id="A0A200QAQ3"/>
<organism evidence="5 6">
    <name type="scientific">Macleaya cordata</name>
    <name type="common">Five-seeded plume-poppy</name>
    <name type="synonym">Bocconia cordata</name>
    <dbReference type="NCBI Taxonomy" id="56857"/>
    <lineage>
        <taxon>Eukaryota</taxon>
        <taxon>Viridiplantae</taxon>
        <taxon>Streptophyta</taxon>
        <taxon>Embryophyta</taxon>
        <taxon>Tracheophyta</taxon>
        <taxon>Spermatophyta</taxon>
        <taxon>Magnoliopsida</taxon>
        <taxon>Ranunculales</taxon>
        <taxon>Papaveraceae</taxon>
        <taxon>Papaveroideae</taxon>
        <taxon>Macleaya</taxon>
    </lineage>
</organism>
<dbReference type="Pfam" id="PF05004">
    <property type="entry name" value="IFRD"/>
    <property type="match status" value="1"/>
</dbReference>
<dbReference type="STRING" id="56857.A0A200QAQ3"/>
<comment type="caution">
    <text evidence="5">The sequence shown here is derived from an EMBL/GenBank/DDBJ whole genome shotgun (WGS) entry which is preliminary data.</text>
</comment>
<comment type="similarity">
    <text evidence="1">Belongs to the IFRD family.</text>
</comment>
<gene>
    <name evidence="5" type="ORF">BVC80_469g7</name>
</gene>
<dbReference type="InterPro" id="IPR006921">
    <property type="entry name" value="Interferon-rel_develop_reg_C"/>
</dbReference>
<dbReference type="Proteomes" id="UP000195402">
    <property type="component" value="Unassembled WGS sequence"/>
</dbReference>
<dbReference type="InterPro" id="IPR039777">
    <property type="entry name" value="IFRD"/>
</dbReference>
<feature type="domain" description="Interferon-related developmental regulator C-terminal" evidence="3">
    <location>
        <begin position="386"/>
        <end position="455"/>
    </location>
</feature>
<evidence type="ECO:0000313" key="6">
    <source>
        <dbReference type="Proteomes" id="UP000195402"/>
    </source>
</evidence>
<dbReference type="OrthoDB" id="686784at2759"/>
<name>A0A200QAQ3_MACCD</name>
<feature type="compositionally biased region" description="Basic residues" evidence="2">
    <location>
        <begin position="1"/>
        <end position="19"/>
    </location>
</feature>
<evidence type="ECO:0000259" key="4">
    <source>
        <dbReference type="Pfam" id="PF05004"/>
    </source>
</evidence>
<accession>A0A200QAQ3</accession>
<dbReference type="PANTHER" id="PTHR12354">
    <property type="entry name" value="INTERFERON-RELATED DEVELOPMENTAL REGULATOR"/>
    <property type="match status" value="1"/>
</dbReference>
<sequence>MKQMRKSSSKAITKKCSRPKKGEVKSDIDDDGASSSSTAMSNLTLGTDKEELESKNKSMDQCLEELFNKRGPTREKALSLLVDGFTKKLQHEFLVNKCITLLYQCLNSVKRGSSKEIHLASRVIGLLSITVGCKDNVAHEILEETFPQLSQALQSGSEPMKISSLLDCLAIITLVGGYDINETEKSMQIMWHFFHPKSGSNMVATKPSPMILKTAILAWSFLLTTMDGWKVNSRSWKESISCFSDLLDHNDLSVRIAAGEAIALIFEIGSLEKFCSEAKGPSEESVHEGNKCQESSIYMERLKGKIVNQVSNLSVEAGDQGLAKKDQRSQQIRDVLEFLEGGFCPKTSIKIGGDVLNISTWSQLLQQVNFMMGFLGAGFVKHMQENEFLHDFFEFKPKKKQNLSGDNHHLSSSEEVVHYFFQPKPRREEECSQRMFKSPNSALNKARTQLLSKKRISSQGKNTGHFAVRYGDEEEA</sequence>
<evidence type="ECO:0000256" key="1">
    <source>
        <dbReference type="ARBA" id="ARBA00008828"/>
    </source>
</evidence>
<dbReference type="AlphaFoldDB" id="A0A200QAQ3"/>
<dbReference type="OMA" id="CSEAKGP"/>
<evidence type="ECO:0000256" key="2">
    <source>
        <dbReference type="SAM" id="MobiDB-lite"/>
    </source>
</evidence>
<feature type="region of interest" description="Disordered" evidence="2">
    <location>
        <begin position="452"/>
        <end position="476"/>
    </location>
</feature>
<reference evidence="5 6" key="1">
    <citation type="journal article" date="2017" name="Mol. Plant">
        <title>The Genome of Medicinal Plant Macleaya cordata Provides New Insights into Benzylisoquinoline Alkaloids Metabolism.</title>
        <authorList>
            <person name="Liu X."/>
            <person name="Liu Y."/>
            <person name="Huang P."/>
            <person name="Ma Y."/>
            <person name="Qing Z."/>
            <person name="Tang Q."/>
            <person name="Cao H."/>
            <person name="Cheng P."/>
            <person name="Zheng Y."/>
            <person name="Yuan Z."/>
            <person name="Zhou Y."/>
            <person name="Liu J."/>
            <person name="Tang Z."/>
            <person name="Zhuo Y."/>
            <person name="Zhang Y."/>
            <person name="Yu L."/>
            <person name="Huang J."/>
            <person name="Yang P."/>
            <person name="Peng Q."/>
            <person name="Zhang J."/>
            <person name="Jiang W."/>
            <person name="Zhang Z."/>
            <person name="Lin K."/>
            <person name="Ro D.K."/>
            <person name="Chen X."/>
            <person name="Xiong X."/>
            <person name="Shang Y."/>
            <person name="Huang S."/>
            <person name="Zeng J."/>
        </authorList>
    </citation>
    <scope>NUCLEOTIDE SEQUENCE [LARGE SCALE GENOMIC DNA]</scope>
    <source>
        <strain evidence="6">cv. BLH2017</strain>
        <tissue evidence="5">Root</tissue>
    </source>
</reference>
<feature type="domain" description="Interferon-related developmental regulator N-terminal" evidence="4">
    <location>
        <begin position="34"/>
        <end position="340"/>
    </location>
</feature>
<evidence type="ECO:0000313" key="5">
    <source>
        <dbReference type="EMBL" id="OVA07543.1"/>
    </source>
</evidence>
<dbReference type="Pfam" id="PF04836">
    <property type="entry name" value="IFRD_C"/>
    <property type="match status" value="1"/>
</dbReference>
<dbReference type="EMBL" id="MVGT01002471">
    <property type="protein sequence ID" value="OVA07543.1"/>
    <property type="molecule type" value="Genomic_DNA"/>
</dbReference>